<dbReference type="SMART" id="SM00448">
    <property type="entry name" value="REC"/>
    <property type="match status" value="1"/>
</dbReference>
<feature type="domain" description="OmpR/PhoB-type" evidence="9">
    <location>
        <begin position="159"/>
        <end position="258"/>
    </location>
</feature>
<evidence type="ECO:0000313" key="11">
    <source>
        <dbReference type="Proteomes" id="UP000053947"/>
    </source>
</evidence>
<protein>
    <submittedName>
        <fullName evidence="10">Response regulators consisting of a CheY-like receiver domain and a winged-helix DNA-binding domain</fullName>
    </submittedName>
</protein>
<sequence>MIRVSEPYWQVHGRVVVAFEQNSYTDYMSTIIVIEDDRTLAELVKYNLIREGFAVFTAADGVAGLELIRREKPDAVIMDVMLPGMDGFELTRLLRREFSTPVLILTARSEEIDKVLGLELGADDYLTKPFSMRELLARVKAMLRRGDLARLDAVSQPEGLVLKAGGIEIDQARHRLSVGGQAVDVTPREFDLLSFFMTNRGLAFSRDTLLDRVWGPDYPGDSRTVDVHVRWLRQKIEVEPSRPKHLVTVRGLGYKFEG</sequence>
<evidence type="ECO:0000259" key="9">
    <source>
        <dbReference type="PROSITE" id="PS51755"/>
    </source>
</evidence>
<dbReference type="STRING" id="1217799.DEALK_07170"/>
<dbReference type="Proteomes" id="UP000053947">
    <property type="component" value="Unassembled WGS sequence"/>
</dbReference>
<dbReference type="PROSITE" id="PS51755">
    <property type="entry name" value="OMPR_PHOB"/>
    <property type="match status" value="1"/>
</dbReference>
<evidence type="ECO:0000256" key="4">
    <source>
        <dbReference type="ARBA" id="ARBA00023125"/>
    </source>
</evidence>
<evidence type="ECO:0000256" key="5">
    <source>
        <dbReference type="ARBA" id="ARBA00023163"/>
    </source>
</evidence>
<evidence type="ECO:0000256" key="6">
    <source>
        <dbReference type="PROSITE-ProRule" id="PRU00169"/>
    </source>
</evidence>
<dbReference type="InterPro" id="IPR036388">
    <property type="entry name" value="WH-like_DNA-bd_sf"/>
</dbReference>
<dbReference type="CDD" id="cd00383">
    <property type="entry name" value="trans_reg_C"/>
    <property type="match status" value="1"/>
</dbReference>
<organism evidence="10 11">
    <name type="scientific">Dehalogenimonas alkenigignens</name>
    <dbReference type="NCBI Taxonomy" id="1217799"/>
    <lineage>
        <taxon>Bacteria</taxon>
        <taxon>Bacillati</taxon>
        <taxon>Chloroflexota</taxon>
        <taxon>Dehalococcoidia</taxon>
        <taxon>Dehalococcoidales</taxon>
        <taxon>Dehalococcoidaceae</taxon>
        <taxon>Dehalogenimonas</taxon>
    </lineage>
</organism>
<dbReference type="GO" id="GO:0006355">
    <property type="term" value="P:regulation of DNA-templated transcription"/>
    <property type="evidence" value="ECO:0007669"/>
    <property type="project" value="InterPro"/>
</dbReference>
<feature type="modified residue" description="4-aspartylphosphate" evidence="6">
    <location>
        <position position="79"/>
    </location>
</feature>
<gene>
    <name evidence="10" type="ORF">DEALK_07170</name>
</gene>
<dbReference type="GO" id="GO:0000976">
    <property type="term" value="F:transcription cis-regulatory region binding"/>
    <property type="evidence" value="ECO:0007669"/>
    <property type="project" value="TreeGrafter"/>
</dbReference>
<accession>A0A0W0GH24</accession>
<dbReference type="PANTHER" id="PTHR48111">
    <property type="entry name" value="REGULATOR OF RPOS"/>
    <property type="match status" value="1"/>
</dbReference>
<keyword evidence="11" id="KW-1185">Reference proteome</keyword>
<name>A0A0W0GH24_9CHLR</name>
<proteinExistence type="predicted"/>
<evidence type="ECO:0000313" key="10">
    <source>
        <dbReference type="EMBL" id="KTB47872.1"/>
    </source>
</evidence>
<dbReference type="EMBL" id="LFDV01000002">
    <property type="protein sequence ID" value="KTB47872.1"/>
    <property type="molecule type" value="Genomic_DNA"/>
</dbReference>
<keyword evidence="3" id="KW-0805">Transcription regulation</keyword>
<evidence type="ECO:0000256" key="1">
    <source>
        <dbReference type="ARBA" id="ARBA00022553"/>
    </source>
</evidence>
<dbReference type="InterPro" id="IPR039420">
    <property type="entry name" value="WalR-like"/>
</dbReference>
<dbReference type="Pfam" id="PF00072">
    <property type="entry name" value="Response_reg"/>
    <property type="match status" value="1"/>
</dbReference>
<evidence type="ECO:0000256" key="3">
    <source>
        <dbReference type="ARBA" id="ARBA00023015"/>
    </source>
</evidence>
<keyword evidence="1 6" id="KW-0597">Phosphoprotein</keyword>
<feature type="domain" description="Response regulatory" evidence="8">
    <location>
        <begin position="30"/>
        <end position="143"/>
    </location>
</feature>
<dbReference type="InterPro" id="IPR001867">
    <property type="entry name" value="OmpR/PhoB-type_DNA-bd"/>
</dbReference>
<dbReference type="FunFam" id="1.10.10.10:FF:000018">
    <property type="entry name" value="DNA-binding response regulator ResD"/>
    <property type="match status" value="1"/>
</dbReference>
<reference evidence="10 11" key="1">
    <citation type="submission" date="2015-06" db="EMBL/GenBank/DDBJ databases">
        <title>Genome sequence of the organohalide-respiring Dehalogenimonas alkenigignens type strain (IP3-3T).</title>
        <authorList>
            <person name="Key T.A."/>
            <person name="Richmond D.P."/>
            <person name="Bowman K.S."/>
            <person name="Cho Y.-J."/>
            <person name="Chun J."/>
            <person name="da Costa M.S."/>
            <person name="Rainey F.A."/>
            <person name="Moe W.M."/>
        </authorList>
    </citation>
    <scope>NUCLEOTIDE SEQUENCE [LARGE SCALE GENOMIC DNA]</scope>
    <source>
        <strain evidence="10 11">IP3-3</strain>
    </source>
</reference>
<dbReference type="InterPro" id="IPR001789">
    <property type="entry name" value="Sig_transdc_resp-reg_receiver"/>
</dbReference>
<dbReference type="Gene3D" id="1.10.10.10">
    <property type="entry name" value="Winged helix-like DNA-binding domain superfamily/Winged helix DNA-binding domain"/>
    <property type="match status" value="1"/>
</dbReference>
<dbReference type="AlphaFoldDB" id="A0A0W0GH24"/>
<dbReference type="Gene3D" id="6.10.250.690">
    <property type="match status" value="1"/>
</dbReference>
<dbReference type="SUPFAM" id="SSF52172">
    <property type="entry name" value="CheY-like"/>
    <property type="match status" value="1"/>
</dbReference>
<evidence type="ECO:0000256" key="2">
    <source>
        <dbReference type="ARBA" id="ARBA00023012"/>
    </source>
</evidence>
<dbReference type="GO" id="GO:0005829">
    <property type="term" value="C:cytosol"/>
    <property type="evidence" value="ECO:0007669"/>
    <property type="project" value="TreeGrafter"/>
</dbReference>
<feature type="DNA-binding region" description="OmpR/PhoB-type" evidence="7">
    <location>
        <begin position="159"/>
        <end position="258"/>
    </location>
</feature>
<dbReference type="GO" id="GO:0000156">
    <property type="term" value="F:phosphorelay response regulator activity"/>
    <property type="evidence" value="ECO:0007669"/>
    <property type="project" value="TreeGrafter"/>
</dbReference>
<dbReference type="InterPro" id="IPR011006">
    <property type="entry name" value="CheY-like_superfamily"/>
</dbReference>
<dbReference type="FunFam" id="3.40.50.2300:FF:000001">
    <property type="entry name" value="DNA-binding response regulator PhoB"/>
    <property type="match status" value="1"/>
</dbReference>
<dbReference type="InterPro" id="IPR016032">
    <property type="entry name" value="Sig_transdc_resp-reg_C-effctor"/>
</dbReference>
<dbReference type="SUPFAM" id="SSF46894">
    <property type="entry name" value="C-terminal effector domain of the bipartite response regulators"/>
    <property type="match status" value="1"/>
</dbReference>
<dbReference type="SMART" id="SM00862">
    <property type="entry name" value="Trans_reg_C"/>
    <property type="match status" value="1"/>
</dbReference>
<comment type="caution">
    <text evidence="10">The sequence shown here is derived from an EMBL/GenBank/DDBJ whole genome shotgun (WGS) entry which is preliminary data.</text>
</comment>
<dbReference type="PROSITE" id="PS50110">
    <property type="entry name" value="RESPONSE_REGULATORY"/>
    <property type="match status" value="1"/>
</dbReference>
<dbReference type="PATRIC" id="fig|1217799.6.peg.739"/>
<evidence type="ECO:0000259" key="8">
    <source>
        <dbReference type="PROSITE" id="PS50110"/>
    </source>
</evidence>
<keyword evidence="4 7" id="KW-0238">DNA-binding</keyword>
<dbReference type="PANTHER" id="PTHR48111:SF40">
    <property type="entry name" value="PHOSPHATE REGULON TRANSCRIPTIONAL REGULATORY PROTEIN PHOB"/>
    <property type="match status" value="1"/>
</dbReference>
<evidence type="ECO:0000256" key="7">
    <source>
        <dbReference type="PROSITE-ProRule" id="PRU01091"/>
    </source>
</evidence>
<keyword evidence="5" id="KW-0804">Transcription</keyword>
<keyword evidence="2" id="KW-0902">Two-component regulatory system</keyword>
<dbReference type="Gene3D" id="3.40.50.2300">
    <property type="match status" value="1"/>
</dbReference>
<dbReference type="GO" id="GO:0032993">
    <property type="term" value="C:protein-DNA complex"/>
    <property type="evidence" value="ECO:0007669"/>
    <property type="project" value="TreeGrafter"/>
</dbReference>
<dbReference type="Pfam" id="PF00486">
    <property type="entry name" value="Trans_reg_C"/>
    <property type="match status" value="1"/>
</dbReference>